<proteinExistence type="predicted"/>
<dbReference type="InterPro" id="IPR016024">
    <property type="entry name" value="ARM-type_fold"/>
</dbReference>
<feature type="region of interest" description="Disordered" evidence="1">
    <location>
        <begin position="223"/>
        <end position="258"/>
    </location>
</feature>
<dbReference type="InterPro" id="IPR011989">
    <property type="entry name" value="ARM-like"/>
</dbReference>
<evidence type="ECO:0000313" key="3">
    <source>
        <dbReference type="Proteomes" id="UP000268093"/>
    </source>
</evidence>
<organism evidence="2 3">
    <name type="scientific">Jimgerdemannia flammicorona</name>
    <dbReference type="NCBI Taxonomy" id="994334"/>
    <lineage>
        <taxon>Eukaryota</taxon>
        <taxon>Fungi</taxon>
        <taxon>Fungi incertae sedis</taxon>
        <taxon>Mucoromycota</taxon>
        <taxon>Mucoromycotina</taxon>
        <taxon>Endogonomycetes</taxon>
        <taxon>Endogonales</taxon>
        <taxon>Endogonaceae</taxon>
        <taxon>Jimgerdemannia</taxon>
    </lineage>
</organism>
<evidence type="ECO:0000313" key="2">
    <source>
        <dbReference type="EMBL" id="RUP46218.1"/>
    </source>
</evidence>
<reference evidence="2 3" key="1">
    <citation type="journal article" date="2018" name="New Phytol.">
        <title>Phylogenomics of Endogonaceae and evolution of mycorrhizas within Mucoromycota.</title>
        <authorList>
            <person name="Chang Y."/>
            <person name="Desiro A."/>
            <person name="Na H."/>
            <person name="Sandor L."/>
            <person name="Lipzen A."/>
            <person name="Clum A."/>
            <person name="Barry K."/>
            <person name="Grigoriev I.V."/>
            <person name="Martin F.M."/>
            <person name="Stajich J.E."/>
            <person name="Smith M.E."/>
            <person name="Bonito G."/>
            <person name="Spatafora J.W."/>
        </authorList>
    </citation>
    <scope>NUCLEOTIDE SEQUENCE [LARGE SCALE GENOMIC DNA]</scope>
    <source>
        <strain evidence="2 3">GMNB39</strain>
    </source>
</reference>
<accession>A0A433D5U0</accession>
<name>A0A433D5U0_9FUNG</name>
<sequence length="867" mass="95337">IHSPYHPTSAHPLAFHLLRRLFVVDSSTSSDLESRRDQMRAFVEPLMGMLEEDGAVEEADESKKKNQGVLTEGVAGLVAGYAKEFPDEILGPVFAMMDSKSGKQRRNALRVVSEVVRLNEEMFAGGEGSEDMQRLRDVLEHHLLARLHDDDIHLRKAAAWLFANLNTARIVPKLASRLTDPDARVRSTAEVGLIETLLRSRWGLDAVVAFLEYIRNFQANPHQQNPLSRGFATPSKKAGDARRSHPGSITLTSDTSGSIPKSPADIVYGGWRSEEVTRSGSNETVDTANVQSHTDRLFRIIAKWAERTPPQTWPLLVPTLITKTYASPSDPTLIRFWSTVAPWLAKSEEGMKRVVGQVLVLMEIQGRLTEELLDTKFDDSALAVQSLLFARLCPLLILKTIPSEAFDEVLTLSTEQMLMVGDFWNGQEDSKHDSVELASSDVSERMLIELVRRSDHPVEFPQIRQLSLSLLPKLFFLTSLPLIHRKLVMLVMSRAQDLVILKGWVFAFCSWVLELGQREDAIAAMRETDVQWIARNITEAVLVVMAWKGQEQGGEELHKLQLGAIDSLSIILTVTAPKALTRASSSSTASVPSTTLSRRPLIEEIDTTSTTPATVVKEPSSYLYSSLLTYVLSTLHPPSAIRSSTTLFPMPPSTSPDPQLSIVMANVLVMTIKRLGAQPLGWASGSDQPKAVVGEEARSMTEKEMDLFERFVEGVGARVVEVVNRVVMQDEEGAIKEAGKKGWGNLAAACLQVLFHIAYTFRADPSRVSGSFYEDMLDTCINSINSANILTQIGSLKLLTTLLSLTSATAVSETSGINTAVTNVLTPSKIARIRDGLEGLQRVGSVAVSKEVGMLVERVLMVLDGGA</sequence>
<feature type="compositionally biased region" description="Polar residues" evidence="1">
    <location>
        <begin position="247"/>
        <end position="258"/>
    </location>
</feature>
<dbReference type="OrthoDB" id="2447815at2759"/>
<evidence type="ECO:0008006" key="4">
    <source>
        <dbReference type="Google" id="ProtNLM"/>
    </source>
</evidence>
<comment type="caution">
    <text evidence="2">The sequence shown here is derived from an EMBL/GenBank/DDBJ whole genome shotgun (WGS) entry which is preliminary data.</text>
</comment>
<dbReference type="PANTHER" id="PTHR37743:SF1">
    <property type="entry name" value="ARM REPEAT SUPERFAMILY PROTEIN"/>
    <property type="match status" value="1"/>
</dbReference>
<dbReference type="EMBL" id="RBNI01006141">
    <property type="protein sequence ID" value="RUP46218.1"/>
    <property type="molecule type" value="Genomic_DNA"/>
</dbReference>
<feature type="non-terminal residue" evidence="2">
    <location>
        <position position="1"/>
    </location>
</feature>
<dbReference type="Gene3D" id="1.25.10.10">
    <property type="entry name" value="Leucine-rich Repeat Variant"/>
    <property type="match status" value="1"/>
</dbReference>
<evidence type="ECO:0000256" key="1">
    <source>
        <dbReference type="SAM" id="MobiDB-lite"/>
    </source>
</evidence>
<keyword evidence="3" id="KW-1185">Reference proteome</keyword>
<dbReference type="PANTHER" id="PTHR37743">
    <property type="entry name" value="ARM REPEAT SUPERFAMILY PROTEIN"/>
    <property type="match status" value="1"/>
</dbReference>
<dbReference type="AlphaFoldDB" id="A0A433D5U0"/>
<dbReference type="SUPFAM" id="SSF48371">
    <property type="entry name" value="ARM repeat"/>
    <property type="match status" value="1"/>
</dbReference>
<protein>
    <recommendedName>
        <fullName evidence="4">Armadillo-type protein</fullName>
    </recommendedName>
</protein>
<gene>
    <name evidence="2" type="ORF">BC936DRAFT_147202</name>
</gene>
<dbReference type="Proteomes" id="UP000268093">
    <property type="component" value="Unassembled WGS sequence"/>
</dbReference>